<name>A0A1I3CGA6_SELRU</name>
<evidence type="ECO:0000313" key="2">
    <source>
        <dbReference type="Proteomes" id="UP000183639"/>
    </source>
</evidence>
<proteinExistence type="predicted"/>
<dbReference type="AlphaFoldDB" id="A0A1I3CGA6"/>
<evidence type="ECO:0000313" key="1">
    <source>
        <dbReference type="EMBL" id="SFH73570.1"/>
    </source>
</evidence>
<dbReference type="RefSeq" id="WP_075442219.1">
    <property type="nucleotide sequence ID" value="NZ_FOQK01000003.1"/>
</dbReference>
<dbReference type="OrthoDB" id="1677943at2"/>
<protein>
    <submittedName>
        <fullName evidence="1">Uncharacterized protein</fullName>
    </submittedName>
</protein>
<reference evidence="1 2" key="1">
    <citation type="submission" date="2016-10" db="EMBL/GenBank/DDBJ databases">
        <authorList>
            <person name="de Groot N.N."/>
        </authorList>
    </citation>
    <scope>NUCLEOTIDE SEQUENCE [LARGE SCALE GENOMIC DNA]</scope>
    <source>
        <strain evidence="1 2">Z108</strain>
    </source>
</reference>
<gene>
    <name evidence="1" type="ORF">SAMN04487861_103124</name>
</gene>
<sequence>MIDLPAGWQEQIQNIDWSRVQQAVKDYGPALKVIQQTWSKESLLEISQGKLFVPDDVINEALAKRIPAEGHVKAVTVKSHANGRLDITADTDAKVGRIELSGEIKEFVHEGDTSYMVYRVRERNLPSQGLMSWVFSRISLSMAERMLGHIEISDDLPLEIHGNTVRVDYSKVLAESDFGQTQYQGHRLIDMIEIRNASPKEGGVEFQTKLNIPDEVKDALVGLVKSRTAE</sequence>
<organism evidence="1 2">
    <name type="scientific">Selenomonas ruminantium</name>
    <dbReference type="NCBI Taxonomy" id="971"/>
    <lineage>
        <taxon>Bacteria</taxon>
        <taxon>Bacillati</taxon>
        <taxon>Bacillota</taxon>
        <taxon>Negativicutes</taxon>
        <taxon>Selenomonadales</taxon>
        <taxon>Selenomonadaceae</taxon>
        <taxon>Selenomonas</taxon>
    </lineage>
</organism>
<dbReference type="Proteomes" id="UP000183639">
    <property type="component" value="Unassembled WGS sequence"/>
</dbReference>
<dbReference type="EMBL" id="FOQK01000003">
    <property type="protein sequence ID" value="SFH73570.1"/>
    <property type="molecule type" value="Genomic_DNA"/>
</dbReference>
<accession>A0A1I3CGA6</accession>